<dbReference type="AlphaFoldDB" id="A0A2T9JQB8"/>
<dbReference type="OrthoDB" id="7348755at2"/>
<feature type="domain" description="Methyltransferase type 11" evidence="4">
    <location>
        <begin position="45"/>
        <end position="138"/>
    </location>
</feature>
<evidence type="ECO:0000256" key="3">
    <source>
        <dbReference type="ARBA" id="ARBA00022691"/>
    </source>
</evidence>
<keyword evidence="6" id="KW-1185">Reference proteome</keyword>
<gene>
    <name evidence="5" type="ORF">DDF67_16455</name>
</gene>
<dbReference type="Proteomes" id="UP000245073">
    <property type="component" value="Unassembled WGS sequence"/>
</dbReference>
<evidence type="ECO:0000256" key="1">
    <source>
        <dbReference type="ARBA" id="ARBA00022603"/>
    </source>
</evidence>
<dbReference type="PANTHER" id="PTHR43464:SF19">
    <property type="entry name" value="UBIQUINONE BIOSYNTHESIS O-METHYLTRANSFERASE, MITOCHONDRIAL"/>
    <property type="match status" value="1"/>
</dbReference>
<evidence type="ECO:0000313" key="6">
    <source>
        <dbReference type="Proteomes" id="UP000245073"/>
    </source>
</evidence>
<dbReference type="InterPro" id="IPR013216">
    <property type="entry name" value="Methyltransf_11"/>
</dbReference>
<evidence type="ECO:0000259" key="4">
    <source>
        <dbReference type="Pfam" id="PF08241"/>
    </source>
</evidence>
<comment type="caution">
    <text evidence="5">The sequence shown here is derived from an EMBL/GenBank/DDBJ whole genome shotgun (WGS) entry which is preliminary data.</text>
</comment>
<protein>
    <submittedName>
        <fullName evidence="5">Class I SAM-dependent methyltransferase</fullName>
    </submittedName>
</protein>
<proteinExistence type="predicted"/>
<dbReference type="Gene3D" id="3.40.50.150">
    <property type="entry name" value="Vaccinia Virus protein VP39"/>
    <property type="match status" value="1"/>
</dbReference>
<keyword evidence="3" id="KW-0949">S-adenosyl-L-methionine</keyword>
<keyword evidence="1 5" id="KW-0489">Methyltransferase</keyword>
<evidence type="ECO:0000313" key="5">
    <source>
        <dbReference type="EMBL" id="PVM85791.1"/>
    </source>
</evidence>
<dbReference type="EMBL" id="QDKQ01000057">
    <property type="protein sequence ID" value="PVM85791.1"/>
    <property type="molecule type" value="Genomic_DNA"/>
</dbReference>
<dbReference type="SUPFAM" id="SSF53335">
    <property type="entry name" value="S-adenosyl-L-methionine-dependent methyltransferases"/>
    <property type="match status" value="1"/>
</dbReference>
<name>A0A2T9JQB8_9CAUL</name>
<accession>A0A2T9JQB8</accession>
<dbReference type="PANTHER" id="PTHR43464">
    <property type="entry name" value="METHYLTRANSFERASE"/>
    <property type="match status" value="1"/>
</dbReference>
<dbReference type="GO" id="GO:0008757">
    <property type="term" value="F:S-adenosylmethionine-dependent methyltransferase activity"/>
    <property type="evidence" value="ECO:0007669"/>
    <property type="project" value="InterPro"/>
</dbReference>
<dbReference type="CDD" id="cd02440">
    <property type="entry name" value="AdoMet_MTases"/>
    <property type="match status" value="1"/>
</dbReference>
<evidence type="ECO:0000256" key="2">
    <source>
        <dbReference type="ARBA" id="ARBA00022679"/>
    </source>
</evidence>
<organism evidence="5 6">
    <name type="scientific">Caulobacter endophyticus</name>
    <dbReference type="NCBI Taxonomy" id="2172652"/>
    <lineage>
        <taxon>Bacteria</taxon>
        <taxon>Pseudomonadati</taxon>
        <taxon>Pseudomonadota</taxon>
        <taxon>Alphaproteobacteria</taxon>
        <taxon>Caulobacterales</taxon>
        <taxon>Caulobacteraceae</taxon>
        <taxon>Caulobacter</taxon>
    </lineage>
</organism>
<dbReference type="InterPro" id="IPR029063">
    <property type="entry name" value="SAM-dependent_MTases_sf"/>
</dbReference>
<keyword evidence="2 5" id="KW-0808">Transferase</keyword>
<dbReference type="GO" id="GO:0032259">
    <property type="term" value="P:methylation"/>
    <property type="evidence" value="ECO:0007669"/>
    <property type="project" value="UniProtKB-KW"/>
</dbReference>
<dbReference type="Pfam" id="PF08241">
    <property type="entry name" value="Methyltransf_11"/>
    <property type="match status" value="1"/>
</dbReference>
<reference evidence="5 6" key="1">
    <citation type="submission" date="2018-04" db="EMBL/GenBank/DDBJ databases">
        <title>The genome sequence of Caulobacter sp. 744.</title>
        <authorList>
            <person name="Gao J."/>
            <person name="Sun J."/>
        </authorList>
    </citation>
    <scope>NUCLEOTIDE SEQUENCE [LARGE SCALE GENOMIC DNA]</scope>
    <source>
        <strain evidence="5 6">774</strain>
    </source>
</reference>
<sequence>MIEAVLAGYEADGADLVRRFETIDPAGLYAPVAKFIPTAPARIADIGAGTGRDAAWLAGLGHAVVAVEPVAALREAGRALRPDLAWVDDRLPDLASLRGERFDRVLLSGVWQHLDDAARGVAMPALAGLLAPGGVLVMSLRHGPGAPSRPVWPVDVEATVELAEAAGLRLVHRVAAGSVQAGNQAAGVTWTWVCLEAPAPPSL</sequence>